<dbReference type="PANTHER" id="PTHR46142">
    <property type="match status" value="1"/>
</dbReference>
<organism evidence="1 2">
    <name type="scientific">Hibiscus sabdariffa</name>
    <name type="common">roselle</name>
    <dbReference type="NCBI Taxonomy" id="183260"/>
    <lineage>
        <taxon>Eukaryota</taxon>
        <taxon>Viridiplantae</taxon>
        <taxon>Streptophyta</taxon>
        <taxon>Embryophyta</taxon>
        <taxon>Tracheophyta</taxon>
        <taxon>Spermatophyta</taxon>
        <taxon>Magnoliopsida</taxon>
        <taxon>eudicotyledons</taxon>
        <taxon>Gunneridae</taxon>
        <taxon>Pentapetalae</taxon>
        <taxon>rosids</taxon>
        <taxon>malvids</taxon>
        <taxon>Malvales</taxon>
        <taxon>Malvaceae</taxon>
        <taxon>Malvoideae</taxon>
        <taxon>Hibiscus</taxon>
    </lineage>
</organism>
<name>A0ABR2SHY3_9ROSI</name>
<proteinExistence type="predicted"/>
<accession>A0ABR2SHY3</accession>
<evidence type="ECO:0000313" key="1">
    <source>
        <dbReference type="EMBL" id="KAK9024562.1"/>
    </source>
</evidence>
<protein>
    <recommendedName>
        <fullName evidence="3">Lactoylglutathione lyase</fullName>
    </recommendedName>
</protein>
<dbReference type="InterPro" id="IPR029068">
    <property type="entry name" value="Glyas_Bleomycin-R_OHBP_Dase"/>
</dbReference>
<gene>
    <name evidence="1" type="ORF">V6N11_004720</name>
</gene>
<comment type="caution">
    <text evidence="1">The sequence shown here is derived from an EMBL/GenBank/DDBJ whole genome shotgun (WGS) entry which is preliminary data.</text>
</comment>
<dbReference type="Gene3D" id="3.10.180.10">
    <property type="entry name" value="2,3-Dihydroxybiphenyl 1,2-Dioxygenase, domain 1"/>
    <property type="match status" value="1"/>
</dbReference>
<dbReference type="Proteomes" id="UP001396334">
    <property type="component" value="Unassembled WGS sequence"/>
</dbReference>
<evidence type="ECO:0008006" key="3">
    <source>
        <dbReference type="Google" id="ProtNLM"/>
    </source>
</evidence>
<dbReference type="SUPFAM" id="SSF54593">
    <property type="entry name" value="Glyoxalase/Bleomycin resistance protein/Dihydroxybiphenyl dioxygenase"/>
    <property type="match status" value="1"/>
</dbReference>
<reference evidence="1 2" key="1">
    <citation type="journal article" date="2024" name="G3 (Bethesda)">
        <title>Genome assembly of Hibiscus sabdariffa L. provides insights into metabolisms of medicinal natural products.</title>
        <authorList>
            <person name="Kim T."/>
        </authorList>
    </citation>
    <scope>NUCLEOTIDE SEQUENCE [LARGE SCALE GENOMIC DNA]</scope>
    <source>
        <strain evidence="1">TK-2024</strain>
        <tissue evidence="1">Old leaves</tissue>
    </source>
</reference>
<sequence>MLALSRGRLEGLGMKYLTVVVEDEGNRVDHVFFHDPDGYMIELCNRENIQIITLAACSFKPRLSNSIKDALAKCEFMENAMMESLSMDMLKFSF</sequence>
<keyword evidence="2" id="KW-1185">Reference proteome</keyword>
<dbReference type="EMBL" id="JBBPBN010000015">
    <property type="protein sequence ID" value="KAK9024562.1"/>
    <property type="molecule type" value="Genomic_DNA"/>
</dbReference>
<evidence type="ECO:0000313" key="2">
    <source>
        <dbReference type="Proteomes" id="UP001396334"/>
    </source>
</evidence>
<dbReference type="PANTHER" id="PTHR46142:SF4">
    <property type="entry name" value="OS04G0538900 PROTEIN"/>
    <property type="match status" value="1"/>
</dbReference>